<evidence type="ECO:0000313" key="2">
    <source>
        <dbReference type="Proteomes" id="UP000264006"/>
    </source>
</evidence>
<dbReference type="Pfam" id="PF04122">
    <property type="entry name" value="CW_binding_2"/>
    <property type="match status" value="2"/>
</dbReference>
<reference evidence="1 2" key="1">
    <citation type="submission" date="2018-09" db="EMBL/GenBank/DDBJ databases">
        <title>Complete genome sequence of Euzebya sp. DY32-46 isolated from seawater of Pacific Ocean.</title>
        <authorList>
            <person name="Xu L."/>
            <person name="Wu Y.-H."/>
            <person name="Xu X.-W."/>
        </authorList>
    </citation>
    <scope>NUCLEOTIDE SEQUENCE [LARGE SCALE GENOMIC DNA]</scope>
    <source>
        <strain evidence="1 2">DY32-46</strain>
    </source>
</reference>
<sequence>MVAEDIASYEDPARIGRVYLALGDAEDASRAWPDALSASALAAHDHAPVLLTEGDRLPDAVADLLTEYRPDEVIVIGGTAAIRDSVAEEAAELADAELVRISGDTRYATSAAVADVARESGLDDADVWVATGLDFPDALAAGPAAARSGSPLVLIDGRNPGGAPVTTDWLGRHAEGLKVVGGTAVITDDVVDSLSR</sequence>
<organism evidence="1 2">
    <name type="scientific">Euzebya pacifica</name>
    <dbReference type="NCBI Taxonomy" id="1608957"/>
    <lineage>
        <taxon>Bacteria</taxon>
        <taxon>Bacillati</taxon>
        <taxon>Actinomycetota</taxon>
        <taxon>Nitriliruptoria</taxon>
        <taxon>Euzebyales</taxon>
    </lineage>
</organism>
<keyword evidence="2" id="KW-1185">Reference proteome</keyword>
<dbReference type="PANTHER" id="PTHR30032">
    <property type="entry name" value="N-ACETYLMURAMOYL-L-ALANINE AMIDASE-RELATED"/>
    <property type="match status" value="1"/>
</dbReference>
<accession>A0A346Y2M4</accession>
<evidence type="ECO:0000313" key="1">
    <source>
        <dbReference type="EMBL" id="AXV08721.1"/>
    </source>
</evidence>
<name>A0A346Y2M4_9ACTN</name>
<dbReference type="InterPro" id="IPR051922">
    <property type="entry name" value="Bact_Sporulation_Assoc"/>
</dbReference>
<dbReference type="PANTHER" id="PTHR30032:SF8">
    <property type="entry name" value="GERMINATION-SPECIFIC N-ACETYLMURAMOYL-L-ALANINE AMIDASE"/>
    <property type="match status" value="1"/>
</dbReference>
<gene>
    <name evidence="1" type="ORF">DVS28_a4053</name>
</gene>
<dbReference type="KEGG" id="euz:DVS28_a4053"/>
<protein>
    <submittedName>
        <fullName evidence="1">Glycerophosphoryl diester phosphodiesterase</fullName>
    </submittedName>
</protein>
<dbReference type="OrthoDB" id="5102224at2"/>
<dbReference type="InterPro" id="IPR007253">
    <property type="entry name" value="Cell_wall-bd_2"/>
</dbReference>
<dbReference type="AlphaFoldDB" id="A0A346Y2M4"/>
<dbReference type="EMBL" id="CP031165">
    <property type="protein sequence ID" value="AXV08721.1"/>
    <property type="molecule type" value="Genomic_DNA"/>
</dbReference>
<proteinExistence type="predicted"/>
<dbReference type="RefSeq" id="WP_114593027.1">
    <property type="nucleotide sequence ID" value="NZ_CP031165.1"/>
</dbReference>
<dbReference type="Gene3D" id="3.40.50.12090">
    <property type="match status" value="1"/>
</dbReference>
<dbReference type="Proteomes" id="UP000264006">
    <property type="component" value="Chromosome"/>
</dbReference>